<dbReference type="SUPFAM" id="SSF54593">
    <property type="entry name" value="Glyoxalase/Bleomycin resistance protein/Dihydroxybiphenyl dioxygenase"/>
    <property type="match status" value="1"/>
</dbReference>
<dbReference type="InterPro" id="IPR037523">
    <property type="entry name" value="VOC_core"/>
</dbReference>
<dbReference type="PANTHER" id="PTHR43279:SF1">
    <property type="entry name" value="CATECHOL-2,3-DIOXYGENASE"/>
    <property type="match status" value="1"/>
</dbReference>
<dbReference type="AlphaFoldDB" id="A0A9Q6MUJ0"/>
<evidence type="ECO:0000313" key="3">
    <source>
        <dbReference type="Proteomes" id="UP000241960"/>
    </source>
</evidence>
<accession>A0A9Q6MUJ0</accession>
<dbReference type="PROSITE" id="PS51819">
    <property type="entry name" value="VOC"/>
    <property type="match status" value="1"/>
</dbReference>
<reference evidence="2 3" key="1">
    <citation type="journal article" date="2016" name="Front. Microbiol.">
        <title>Comprehensive Phylogenetic Analysis of Bovine Non-aureus Staphylococci Species Based on Whole-Genome Sequencing.</title>
        <authorList>
            <person name="Naushad S."/>
            <person name="Barkema H.W."/>
            <person name="Luby C."/>
            <person name="Condas L.A."/>
            <person name="Nobrega D.B."/>
            <person name="Carson D.A."/>
            <person name="De Buck J."/>
        </authorList>
    </citation>
    <scope>NUCLEOTIDE SEQUENCE [LARGE SCALE GENOMIC DNA]</scope>
    <source>
        <strain evidence="2 3">SNUC 1231</strain>
    </source>
</reference>
<protein>
    <submittedName>
        <fullName evidence="2">Glyoxalase</fullName>
    </submittedName>
</protein>
<gene>
    <name evidence="2" type="ORF">BU058_07775</name>
</gene>
<dbReference type="Gene3D" id="3.10.180.10">
    <property type="entry name" value="2,3-Dihydroxybiphenyl 1,2-Dioxygenase, domain 1"/>
    <property type="match status" value="1"/>
</dbReference>
<feature type="domain" description="VOC" evidence="1">
    <location>
        <begin position="9"/>
        <end position="125"/>
    </location>
</feature>
<organism evidence="2 3">
    <name type="scientific">Staphylococcus succinus</name>
    <dbReference type="NCBI Taxonomy" id="61015"/>
    <lineage>
        <taxon>Bacteria</taxon>
        <taxon>Bacillati</taxon>
        <taxon>Bacillota</taxon>
        <taxon>Bacilli</taxon>
        <taxon>Bacillales</taxon>
        <taxon>Staphylococcaceae</taxon>
        <taxon>Staphylococcus</taxon>
    </lineage>
</organism>
<dbReference type="RefSeq" id="WP_073504652.1">
    <property type="nucleotide sequence ID" value="NZ_CP018199.1"/>
</dbReference>
<dbReference type="PANTHER" id="PTHR43279">
    <property type="entry name" value="CATECHOL-2,3-DIOXYGENASE"/>
    <property type="match status" value="1"/>
</dbReference>
<evidence type="ECO:0000259" key="1">
    <source>
        <dbReference type="PROSITE" id="PS51819"/>
    </source>
</evidence>
<name>A0A9Q6MUJ0_9STAP</name>
<dbReference type="InterPro" id="IPR004360">
    <property type="entry name" value="Glyas_Fos-R_dOase_dom"/>
</dbReference>
<evidence type="ECO:0000313" key="2">
    <source>
        <dbReference type="EMBL" id="PTI75402.1"/>
    </source>
</evidence>
<dbReference type="EMBL" id="PZFQ01000022">
    <property type="protein sequence ID" value="PTI75402.1"/>
    <property type="molecule type" value="Genomic_DNA"/>
</dbReference>
<sequence>MFHNKNDHFINGITLNVKDIEEMKHFYSNILGLNIVTKSDSNILYQIGVQNHFISLNQIERGREPLSAEAGLFHLAIQLSSQSALADILVQLSDYSLPVDGGENHLTTSLYVNDPEGNGLEFYVEAHNEDWDNVEEQVTLDTLPINVPKLLKHVSNNQWQGMPNESQIGYLNLKTIAWHKVKPYYKNFFNLEVASLDTDEALYMSSKGDYQHLVVNNWHSYIKRIENDVTYGLACVDCYYPDTAHKRLTGPDGIQFRFNYYEVE</sequence>
<dbReference type="InterPro" id="IPR029068">
    <property type="entry name" value="Glyas_Bleomycin-R_OHBP_Dase"/>
</dbReference>
<comment type="caution">
    <text evidence="2">The sequence shown here is derived from an EMBL/GenBank/DDBJ whole genome shotgun (WGS) entry which is preliminary data.</text>
</comment>
<proteinExistence type="predicted"/>
<dbReference type="Proteomes" id="UP000241960">
    <property type="component" value="Unassembled WGS sequence"/>
</dbReference>
<dbReference type="Pfam" id="PF00903">
    <property type="entry name" value="Glyoxalase"/>
    <property type="match status" value="1"/>
</dbReference>